<organism evidence="3 4">
    <name type="scientific">Cirrhinus molitorella</name>
    <name type="common">mud carp</name>
    <dbReference type="NCBI Taxonomy" id="172907"/>
    <lineage>
        <taxon>Eukaryota</taxon>
        <taxon>Metazoa</taxon>
        <taxon>Chordata</taxon>
        <taxon>Craniata</taxon>
        <taxon>Vertebrata</taxon>
        <taxon>Euteleostomi</taxon>
        <taxon>Actinopterygii</taxon>
        <taxon>Neopterygii</taxon>
        <taxon>Teleostei</taxon>
        <taxon>Ostariophysi</taxon>
        <taxon>Cypriniformes</taxon>
        <taxon>Cyprinidae</taxon>
        <taxon>Labeoninae</taxon>
        <taxon>Labeonini</taxon>
        <taxon>Cirrhinus</taxon>
    </lineage>
</organism>
<evidence type="ECO:0000313" key="4">
    <source>
        <dbReference type="Proteomes" id="UP001187343"/>
    </source>
</evidence>
<evidence type="ECO:0000256" key="2">
    <source>
        <dbReference type="SAM" id="SignalP"/>
    </source>
</evidence>
<name>A0AA88Q7Q4_9TELE</name>
<sequence length="107" mass="12265">MWMKSKLRMLFIYAEHVCVTGYLSGESKEKKKSAQGDEEEEEEEEEGRTACLAVNSSTDMNFVRGRSLWKLPCDGIRGLSVLLHAHMRTHRLRLSKSALFSANPYKQ</sequence>
<accession>A0AA88Q7Q4</accession>
<keyword evidence="2" id="KW-0732">Signal</keyword>
<feature type="compositionally biased region" description="Acidic residues" evidence="1">
    <location>
        <begin position="36"/>
        <end position="46"/>
    </location>
</feature>
<feature type="compositionally biased region" description="Basic and acidic residues" evidence="1">
    <location>
        <begin position="26"/>
        <end position="35"/>
    </location>
</feature>
<feature type="chain" id="PRO_5041663364" evidence="2">
    <location>
        <begin position="22"/>
        <end position="107"/>
    </location>
</feature>
<evidence type="ECO:0000256" key="1">
    <source>
        <dbReference type="SAM" id="MobiDB-lite"/>
    </source>
</evidence>
<protein>
    <submittedName>
        <fullName evidence="3">Uncharacterized protein</fullName>
    </submittedName>
</protein>
<proteinExistence type="predicted"/>
<comment type="caution">
    <text evidence="3">The sequence shown here is derived from an EMBL/GenBank/DDBJ whole genome shotgun (WGS) entry which is preliminary data.</text>
</comment>
<dbReference type="EMBL" id="JAUYZG010000005">
    <property type="protein sequence ID" value="KAK2906799.1"/>
    <property type="molecule type" value="Genomic_DNA"/>
</dbReference>
<feature type="region of interest" description="Disordered" evidence="1">
    <location>
        <begin position="25"/>
        <end position="49"/>
    </location>
</feature>
<keyword evidence="4" id="KW-1185">Reference proteome</keyword>
<reference evidence="3" key="1">
    <citation type="submission" date="2023-08" db="EMBL/GenBank/DDBJ databases">
        <title>Chromosome-level Genome Assembly of mud carp (Cirrhinus molitorella).</title>
        <authorList>
            <person name="Liu H."/>
        </authorList>
    </citation>
    <scope>NUCLEOTIDE SEQUENCE</scope>
    <source>
        <strain evidence="3">Prfri</strain>
        <tissue evidence="3">Muscle</tissue>
    </source>
</reference>
<dbReference type="AlphaFoldDB" id="A0AA88Q7Q4"/>
<gene>
    <name evidence="3" type="ORF">Q8A67_005784</name>
</gene>
<evidence type="ECO:0000313" key="3">
    <source>
        <dbReference type="EMBL" id="KAK2906799.1"/>
    </source>
</evidence>
<dbReference type="Proteomes" id="UP001187343">
    <property type="component" value="Unassembled WGS sequence"/>
</dbReference>
<feature type="signal peptide" evidence="2">
    <location>
        <begin position="1"/>
        <end position="21"/>
    </location>
</feature>